<evidence type="ECO:0000256" key="1">
    <source>
        <dbReference type="SAM" id="MobiDB-lite"/>
    </source>
</evidence>
<dbReference type="HOGENOM" id="CLU_2701801_0_0_6"/>
<comment type="caution">
    <text evidence="2">The sequence shown here is derived from an EMBL/GenBank/DDBJ whole genome shotgun (WGS) entry which is preliminary data.</text>
</comment>
<evidence type="ECO:0000313" key="3">
    <source>
        <dbReference type="Proteomes" id="UP000009336"/>
    </source>
</evidence>
<sequence>MPLSPISLSPVGSTDLPAVSSVVTEMTDVHSATSIVDKNSINKYSPRSSFANEKPSNVEKSESLFSITEQKKT</sequence>
<evidence type="ECO:0000313" key="2">
    <source>
        <dbReference type="EMBL" id="EKT64613.1"/>
    </source>
</evidence>
<feature type="compositionally biased region" description="Polar residues" evidence="1">
    <location>
        <begin position="43"/>
        <end position="55"/>
    </location>
</feature>
<accession>K8WVI6</accession>
<dbReference type="Proteomes" id="UP000009336">
    <property type="component" value="Unassembled WGS sequence"/>
</dbReference>
<gene>
    <name evidence="2" type="ORF">OOA_02412</name>
</gene>
<dbReference type="STRING" id="1141662.OOA_02412"/>
<dbReference type="PATRIC" id="fig|1141662.3.peg.486"/>
<feature type="compositionally biased region" description="Polar residues" evidence="1">
    <location>
        <begin position="63"/>
        <end position="73"/>
    </location>
</feature>
<reference evidence="2 3" key="1">
    <citation type="journal article" date="2012" name="BMC Genomics">
        <title>Comparative genomics of bacteria in the genus Providencia isolated from wild Drosophila melanogaster.</title>
        <authorList>
            <person name="Galac M.R."/>
            <person name="Lazzaro B.P."/>
        </authorList>
    </citation>
    <scope>NUCLEOTIDE SEQUENCE [LARGE SCALE GENOMIC DNA]</scope>
    <source>
        <strain evidence="2 3">DSM 19968</strain>
    </source>
</reference>
<dbReference type="AlphaFoldDB" id="K8WVI6"/>
<keyword evidence="3" id="KW-1185">Reference proteome</keyword>
<dbReference type="EMBL" id="AKKL01000007">
    <property type="protein sequence ID" value="EKT64613.1"/>
    <property type="molecule type" value="Genomic_DNA"/>
</dbReference>
<proteinExistence type="predicted"/>
<dbReference type="RefSeq" id="WP_008910529.1">
    <property type="nucleotide sequence ID" value="NZ_KB233222.1"/>
</dbReference>
<organism evidence="2 3">
    <name type="scientific">Providencia burhodogranariea DSM 19968</name>
    <dbReference type="NCBI Taxonomy" id="1141662"/>
    <lineage>
        <taxon>Bacteria</taxon>
        <taxon>Pseudomonadati</taxon>
        <taxon>Pseudomonadota</taxon>
        <taxon>Gammaproteobacteria</taxon>
        <taxon>Enterobacterales</taxon>
        <taxon>Morganellaceae</taxon>
        <taxon>Providencia</taxon>
    </lineage>
</organism>
<name>K8WVI6_9GAMM</name>
<protein>
    <submittedName>
        <fullName evidence="2">Uncharacterized protein</fullName>
    </submittedName>
</protein>
<feature type="region of interest" description="Disordered" evidence="1">
    <location>
        <begin position="43"/>
        <end position="73"/>
    </location>
</feature>